<dbReference type="HOGENOM" id="CLU_2124194_0_0_1"/>
<reference evidence="3" key="1">
    <citation type="submission" date="2011-08" db="EMBL/GenBank/DDBJ databases">
        <authorList>
            <person name="Rombauts S."/>
        </authorList>
    </citation>
    <scope>NUCLEOTIDE SEQUENCE</scope>
    <source>
        <strain evidence="3">London</strain>
    </source>
</reference>
<keyword evidence="1" id="KW-1133">Transmembrane helix</keyword>
<protein>
    <submittedName>
        <fullName evidence="2">Uncharacterized protein</fullName>
    </submittedName>
</protein>
<reference evidence="2" key="2">
    <citation type="submission" date="2015-06" db="UniProtKB">
        <authorList>
            <consortium name="EnsemblMetazoa"/>
        </authorList>
    </citation>
    <scope>IDENTIFICATION</scope>
</reference>
<feature type="transmembrane region" description="Helical" evidence="1">
    <location>
        <begin position="53"/>
        <end position="73"/>
    </location>
</feature>
<dbReference type="eggNOG" id="ENOG502RQKA">
    <property type="taxonomic scope" value="Eukaryota"/>
</dbReference>
<dbReference type="EMBL" id="CAEY01001385">
    <property type="status" value="NOT_ANNOTATED_CDS"/>
    <property type="molecule type" value="Genomic_DNA"/>
</dbReference>
<evidence type="ECO:0000313" key="3">
    <source>
        <dbReference type="Proteomes" id="UP000015104"/>
    </source>
</evidence>
<sequence>MNVNQLTWKDAFSHKYVILCLICGSLLLLLGLAFIVIYLILSSYTSSLHYFETIPTYIPAITLIVNGIIVCILAKRHLRYFYLIKISGAFCLICALICVVTTVTTTHHQVPVYA</sequence>
<feature type="transmembrane region" description="Helical" evidence="1">
    <location>
        <begin position="16"/>
        <end position="41"/>
    </location>
</feature>
<keyword evidence="1" id="KW-0812">Transmembrane</keyword>
<keyword evidence="1" id="KW-0472">Membrane</keyword>
<evidence type="ECO:0000256" key="1">
    <source>
        <dbReference type="SAM" id="Phobius"/>
    </source>
</evidence>
<dbReference type="AlphaFoldDB" id="T1K3N9"/>
<name>T1K3N9_TETUR</name>
<keyword evidence="3" id="KW-1185">Reference proteome</keyword>
<accession>T1K3N9</accession>
<dbReference type="PANTHER" id="PTHR39952:SF1">
    <property type="match status" value="1"/>
</dbReference>
<feature type="transmembrane region" description="Helical" evidence="1">
    <location>
        <begin position="80"/>
        <end position="103"/>
    </location>
</feature>
<dbReference type="PANTHER" id="PTHR39952">
    <property type="entry name" value="FI02073P"/>
    <property type="match status" value="1"/>
</dbReference>
<dbReference type="Proteomes" id="UP000015104">
    <property type="component" value="Unassembled WGS sequence"/>
</dbReference>
<organism evidence="2 3">
    <name type="scientific">Tetranychus urticae</name>
    <name type="common">Two-spotted spider mite</name>
    <dbReference type="NCBI Taxonomy" id="32264"/>
    <lineage>
        <taxon>Eukaryota</taxon>
        <taxon>Metazoa</taxon>
        <taxon>Ecdysozoa</taxon>
        <taxon>Arthropoda</taxon>
        <taxon>Chelicerata</taxon>
        <taxon>Arachnida</taxon>
        <taxon>Acari</taxon>
        <taxon>Acariformes</taxon>
        <taxon>Trombidiformes</taxon>
        <taxon>Prostigmata</taxon>
        <taxon>Eleutherengona</taxon>
        <taxon>Raphignathae</taxon>
        <taxon>Tetranychoidea</taxon>
        <taxon>Tetranychidae</taxon>
        <taxon>Tetranychus</taxon>
    </lineage>
</organism>
<evidence type="ECO:0000313" key="2">
    <source>
        <dbReference type="EnsemblMetazoa" id="tetur04g09390.1"/>
    </source>
</evidence>
<dbReference type="EnsemblMetazoa" id="tetur04g09390.1">
    <property type="protein sequence ID" value="tetur04g09390.1"/>
    <property type="gene ID" value="tetur04g09390"/>
</dbReference>
<proteinExistence type="predicted"/>